<comment type="cofactor">
    <cofactor evidence="1">
        <name>heme</name>
        <dbReference type="ChEBI" id="CHEBI:30413"/>
    </cofactor>
</comment>
<evidence type="ECO:0000256" key="5">
    <source>
        <dbReference type="ARBA" id="ARBA00023002"/>
    </source>
</evidence>
<keyword evidence="6 8" id="KW-0408">Iron</keyword>
<evidence type="ECO:0000256" key="1">
    <source>
        <dbReference type="ARBA" id="ARBA00001971"/>
    </source>
</evidence>
<evidence type="ECO:0000256" key="4">
    <source>
        <dbReference type="ARBA" id="ARBA00022723"/>
    </source>
</evidence>
<dbReference type="EMBL" id="JAPDRL010000010">
    <property type="protein sequence ID" value="KAJ9667882.1"/>
    <property type="molecule type" value="Genomic_DNA"/>
</dbReference>
<keyword evidence="3 8" id="KW-0349">Heme</keyword>
<dbReference type="Gene3D" id="1.10.630.10">
    <property type="entry name" value="Cytochrome P450"/>
    <property type="match status" value="1"/>
</dbReference>
<dbReference type="PROSITE" id="PS00086">
    <property type="entry name" value="CYTOCHROME_P450"/>
    <property type="match status" value="1"/>
</dbReference>
<dbReference type="InterPro" id="IPR002403">
    <property type="entry name" value="Cyt_P450_E_grp-IV"/>
</dbReference>
<comment type="similarity">
    <text evidence="2 8">Belongs to the cytochrome P450 family.</text>
</comment>
<evidence type="ECO:0000256" key="8">
    <source>
        <dbReference type="RuleBase" id="RU000461"/>
    </source>
</evidence>
<accession>A0ABQ9P673</accession>
<dbReference type="SUPFAM" id="SSF48264">
    <property type="entry name" value="Cytochrome P450"/>
    <property type="match status" value="1"/>
</dbReference>
<keyword evidence="7 8" id="KW-0503">Monooxygenase</keyword>
<dbReference type="Proteomes" id="UP001172684">
    <property type="component" value="Unassembled WGS sequence"/>
</dbReference>
<keyword evidence="5 8" id="KW-0560">Oxidoreductase</keyword>
<dbReference type="PRINTS" id="PR00465">
    <property type="entry name" value="EP450IV"/>
</dbReference>
<comment type="caution">
    <text evidence="9">The sequence shown here is derived from an EMBL/GenBank/DDBJ whole genome shotgun (WGS) entry which is preliminary data.</text>
</comment>
<keyword evidence="10" id="KW-1185">Reference proteome</keyword>
<dbReference type="InterPro" id="IPR017972">
    <property type="entry name" value="Cyt_P450_CS"/>
</dbReference>
<dbReference type="CDD" id="cd11041">
    <property type="entry name" value="CYP503A1-like"/>
    <property type="match status" value="1"/>
</dbReference>
<dbReference type="InterPro" id="IPR036396">
    <property type="entry name" value="Cyt_P450_sf"/>
</dbReference>
<dbReference type="PANTHER" id="PTHR46206:SF1">
    <property type="entry name" value="P450, PUTATIVE (EUROFUNG)-RELATED"/>
    <property type="match status" value="1"/>
</dbReference>
<evidence type="ECO:0000256" key="3">
    <source>
        <dbReference type="ARBA" id="ARBA00022617"/>
    </source>
</evidence>
<evidence type="ECO:0000256" key="6">
    <source>
        <dbReference type="ARBA" id="ARBA00023004"/>
    </source>
</evidence>
<gene>
    <name evidence="9" type="ORF">H2201_002068</name>
</gene>
<reference evidence="9" key="1">
    <citation type="submission" date="2022-10" db="EMBL/GenBank/DDBJ databases">
        <title>Culturing micro-colonial fungi from biological soil crusts in the Mojave desert and describing Neophaeococcomyces mojavensis, and introducing the new genera and species Taxawa tesnikishii.</title>
        <authorList>
            <person name="Kurbessoian T."/>
            <person name="Stajich J.E."/>
        </authorList>
    </citation>
    <scope>NUCLEOTIDE SEQUENCE</scope>
    <source>
        <strain evidence="9">TK_1</strain>
    </source>
</reference>
<dbReference type="PANTHER" id="PTHR46206">
    <property type="entry name" value="CYTOCHROME P450"/>
    <property type="match status" value="1"/>
</dbReference>
<evidence type="ECO:0000256" key="7">
    <source>
        <dbReference type="ARBA" id="ARBA00023033"/>
    </source>
</evidence>
<dbReference type="InterPro" id="IPR001128">
    <property type="entry name" value="Cyt_P450"/>
</dbReference>
<sequence length="504" mass="56556">MRDYKQGVQILNEGYAKYSKHGRAWVSPTILCQPTVMLAPSHISWFFKQPEDVLSNKVVQASLLEAPYVISDRLFENPLHNDIIRKDLTRNLESLTPGIVEEINVSLDEVWGTDTETWREVKVLETMQKLAVRTASRALVGLPLCRNEVYLKNAIHHAMGMALGGLVCRLLLPGVLKPALGHVAGLPCRYFTWRSYRLLAPQIKQHMEAIENEPSDTSNPEKGSSYSTLENIVRASLKHPDPRERSPWAITERVNLLNFAAIHTTTFTLTNLLFDLLSSPPEKQYVERIRDEAATVLQGSNGPWTRSAVARLYLADSAIRESMRCSTVGGRGAIHEVMSKEGLTLPDGQFVPQGTYLGLPFIPIHRDEEFYPRPDEFDPERFLEHKPSIAILDPEKDGADRADEKSVSKKQALATTSETFLSFSHGRHACPGRFFAAHVLKLALAEMLLRYDIQHLPERPVGKYISDFMEPPTKATISVRRRKATTSSSGLQAEKAEEIVNGNV</sequence>
<organism evidence="9 10">
    <name type="scientific">Coniosporium apollinis</name>
    <dbReference type="NCBI Taxonomy" id="61459"/>
    <lineage>
        <taxon>Eukaryota</taxon>
        <taxon>Fungi</taxon>
        <taxon>Dikarya</taxon>
        <taxon>Ascomycota</taxon>
        <taxon>Pezizomycotina</taxon>
        <taxon>Dothideomycetes</taxon>
        <taxon>Dothideomycetes incertae sedis</taxon>
        <taxon>Coniosporium</taxon>
    </lineage>
</organism>
<evidence type="ECO:0008006" key="11">
    <source>
        <dbReference type="Google" id="ProtNLM"/>
    </source>
</evidence>
<evidence type="ECO:0000313" key="10">
    <source>
        <dbReference type="Proteomes" id="UP001172684"/>
    </source>
</evidence>
<evidence type="ECO:0000256" key="2">
    <source>
        <dbReference type="ARBA" id="ARBA00010617"/>
    </source>
</evidence>
<name>A0ABQ9P673_9PEZI</name>
<proteinExistence type="inferred from homology"/>
<dbReference type="Pfam" id="PF00067">
    <property type="entry name" value="p450"/>
    <property type="match status" value="1"/>
</dbReference>
<keyword evidence="4 8" id="KW-0479">Metal-binding</keyword>
<evidence type="ECO:0000313" key="9">
    <source>
        <dbReference type="EMBL" id="KAJ9667882.1"/>
    </source>
</evidence>
<protein>
    <recommendedName>
        <fullName evidence="11">Cytochrome P450</fullName>
    </recommendedName>
</protein>